<dbReference type="RefSeq" id="WP_016459373.1">
    <property type="nucleotide sequence ID" value="NZ_CAUEXV010000008.1"/>
</dbReference>
<name>A0A943I1E1_9FIRM</name>
<dbReference type="EMBL" id="JAGZCZ010000005">
    <property type="protein sequence ID" value="MBS5519815.1"/>
    <property type="molecule type" value="Genomic_DNA"/>
</dbReference>
<evidence type="ECO:0008006" key="3">
    <source>
        <dbReference type="Google" id="ProtNLM"/>
    </source>
</evidence>
<evidence type="ECO:0000313" key="1">
    <source>
        <dbReference type="EMBL" id="MBS5519815.1"/>
    </source>
</evidence>
<organism evidence="1 2">
    <name type="scientific">Acidaminococcus intestini</name>
    <dbReference type="NCBI Taxonomy" id="187327"/>
    <lineage>
        <taxon>Bacteria</taxon>
        <taxon>Bacillati</taxon>
        <taxon>Bacillota</taxon>
        <taxon>Negativicutes</taxon>
        <taxon>Acidaminococcales</taxon>
        <taxon>Acidaminococcaceae</taxon>
        <taxon>Acidaminococcus</taxon>
    </lineage>
</organism>
<sequence>MNFKDTLKTDLDVFLCQDEFGEIHDLNGRKVTCIVQSPTAREWFQGQKYAGYEGISGREVVIHVKTKALEDIPREGQVFTLDGEPMLVSNCVDDLGIMSITLHQNVGVGGGMDAY</sequence>
<gene>
    <name evidence="1" type="ORF">KHX13_05730</name>
</gene>
<evidence type="ECO:0000313" key="2">
    <source>
        <dbReference type="Proteomes" id="UP000754226"/>
    </source>
</evidence>
<reference evidence="1" key="1">
    <citation type="submission" date="2021-02" db="EMBL/GenBank/DDBJ databases">
        <title>Infant gut strain persistence is associated with maternal origin, phylogeny, and functional potential including surface adhesion and iron acquisition.</title>
        <authorList>
            <person name="Lou Y.C."/>
        </authorList>
    </citation>
    <scope>NUCLEOTIDE SEQUENCE</scope>
    <source>
        <strain evidence="1">L3_106_000M1_dasL3_106_000M1_concoct_15</strain>
    </source>
</reference>
<comment type="caution">
    <text evidence="1">The sequence shown here is derived from an EMBL/GenBank/DDBJ whole genome shotgun (WGS) entry which is preliminary data.</text>
</comment>
<accession>A0A943I1E1</accession>
<dbReference type="Proteomes" id="UP000754226">
    <property type="component" value="Unassembled WGS sequence"/>
</dbReference>
<protein>
    <recommendedName>
        <fullName evidence="3">Phage protein</fullName>
    </recommendedName>
</protein>
<proteinExistence type="predicted"/>
<dbReference type="AlphaFoldDB" id="A0A943I1E1"/>